<evidence type="ECO:0000256" key="1">
    <source>
        <dbReference type="SAM" id="MobiDB-lite"/>
    </source>
</evidence>
<dbReference type="EMBL" id="EAAA01002706">
    <property type="status" value="NOT_ANNOTATED_CDS"/>
    <property type="molecule type" value="Genomic_DNA"/>
</dbReference>
<reference evidence="2" key="2">
    <citation type="journal article" date="2008" name="Genome Biol.">
        <title>Improved genome assembly and evidence-based global gene model set for the chordate Ciona intestinalis: new insight into intron and operon populations.</title>
        <authorList>
            <person name="Satou Y."/>
            <person name="Mineta K."/>
            <person name="Ogasawara M."/>
            <person name="Sasakura Y."/>
            <person name="Shoguchi E."/>
            <person name="Ueno K."/>
            <person name="Yamada L."/>
            <person name="Matsumoto J."/>
            <person name="Wasserscheid J."/>
            <person name="Dewar K."/>
            <person name="Wiley G.B."/>
            <person name="Macmil S.L."/>
            <person name="Roe B.A."/>
            <person name="Zeller R.W."/>
            <person name="Hastings K.E."/>
            <person name="Lemaire P."/>
            <person name="Lindquist E."/>
            <person name="Endo T."/>
            <person name="Hotta K."/>
            <person name="Inaba K."/>
        </authorList>
    </citation>
    <scope>NUCLEOTIDE SEQUENCE [LARGE SCALE GENOMIC DNA]</scope>
    <source>
        <strain evidence="2">wild type</strain>
    </source>
</reference>
<evidence type="ECO:0000313" key="2">
    <source>
        <dbReference type="Ensembl" id="ENSCINP00000024319.2"/>
    </source>
</evidence>
<feature type="region of interest" description="Disordered" evidence="1">
    <location>
        <begin position="55"/>
        <end position="74"/>
    </location>
</feature>
<sequence length="200" mass="22310">MTLICGGGLFGVAKCTDKYMDKMEMADTRLTEGPVSTNYSTTFDQLNIDKIEESTNTESEFSENTDEPVELADEQPEKLVIEKEEALPTFMPNLKRTDTFKSQSESEVSSASSVSSVTTGVLNRNYDSDTDTTAGNFRSRNGVSRNNSHFESVTETERDVSDGEELPPPPLTPPLDKPPPEELVSEDIKRDFRQKLNLFH</sequence>
<protein>
    <submittedName>
        <fullName evidence="2">Uncharacterized protein</fullName>
    </submittedName>
</protein>
<dbReference type="AlphaFoldDB" id="F6VTI7"/>
<dbReference type="Ensembl" id="ENSCINT00000024565.2">
    <property type="protein sequence ID" value="ENSCINP00000024319.2"/>
    <property type="gene ID" value="ENSCING00000013199.2"/>
</dbReference>
<evidence type="ECO:0000313" key="3">
    <source>
        <dbReference type="Proteomes" id="UP000008144"/>
    </source>
</evidence>
<feature type="region of interest" description="Disordered" evidence="1">
    <location>
        <begin position="122"/>
        <end position="183"/>
    </location>
</feature>
<proteinExistence type="predicted"/>
<organism evidence="2 3">
    <name type="scientific">Ciona intestinalis</name>
    <name type="common">Transparent sea squirt</name>
    <name type="synonym">Ascidia intestinalis</name>
    <dbReference type="NCBI Taxonomy" id="7719"/>
    <lineage>
        <taxon>Eukaryota</taxon>
        <taxon>Metazoa</taxon>
        <taxon>Chordata</taxon>
        <taxon>Tunicata</taxon>
        <taxon>Ascidiacea</taxon>
        <taxon>Phlebobranchia</taxon>
        <taxon>Cionidae</taxon>
        <taxon>Ciona</taxon>
    </lineage>
</organism>
<dbReference type="InParanoid" id="F6VTI7"/>
<dbReference type="Proteomes" id="UP000008144">
    <property type="component" value="Chromosome 8"/>
</dbReference>
<keyword evidence="3" id="KW-1185">Reference proteome</keyword>
<feature type="compositionally biased region" description="Acidic residues" evidence="1">
    <location>
        <begin position="60"/>
        <end position="74"/>
    </location>
</feature>
<name>F6VTI7_CIOIN</name>
<dbReference type="HOGENOM" id="CLU_1368972_0_0_1"/>
<reference evidence="3" key="1">
    <citation type="journal article" date="2002" name="Science">
        <title>The draft genome of Ciona intestinalis: insights into chordate and vertebrate origins.</title>
        <authorList>
            <person name="Dehal P."/>
            <person name="Satou Y."/>
            <person name="Campbell R.K."/>
            <person name="Chapman J."/>
            <person name="Degnan B."/>
            <person name="De Tomaso A."/>
            <person name="Davidson B."/>
            <person name="Di Gregorio A."/>
            <person name="Gelpke M."/>
            <person name="Goodstein D.M."/>
            <person name="Harafuji N."/>
            <person name="Hastings K.E."/>
            <person name="Ho I."/>
            <person name="Hotta K."/>
            <person name="Huang W."/>
            <person name="Kawashima T."/>
            <person name="Lemaire P."/>
            <person name="Martinez D."/>
            <person name="Meinertzhagen I.A."/>
            <person name="Necula S."/>
            <person name="Nonaka M."/>
            <person name="Putnam N."/>
            <person name="Rash S."/>
            <person name="Saiga H."/>
            <person name="Satake M."/>
            <person name="Terry A."/>
            <person name="Yamada L."/>
            <person name="Wang H.G."/>
            <person name="Awazu S."/>
            <person name="Azumi K."/>
            <person name="Boore J."/>
            <person name="Branno M."/>
            <person name="Chin-Bow S."/>
            <person name="DeSantis R."/>
            <person name="Doyle S."/>
            <person name="Francino P."/>
            <person name="Keys D.N."/>
            <person name="Haga S."/>
            <person name="Hayashi H."/>
            <person name="Hino K."/>
            <person name="Imai K.S."/>
            <person name="Inaba K."/>
            <person name="Kano S."/>
            <person name="Kobayashi K."/>
            <person name="Kobayashi M."/>
            <person name="Lee B.I."/>
            <person name="Makabe K.W."/>
            <person name="Manohar C."/>
            <person name="Matassi G."/>
            <person name="Medina M."/>
            <person name="Mochizuki Y."/>
            <person name="Mount S."/>
            <person name="Morishita T."/>
            <person name="Miura S."/>
            <person name="Nakayama A."/>
            <person name="Nishizaka S."/>
            <person name="Nomoto H."/>
            <person name="Ohta F."/>
            <person name="Oishi K."/>
            <person name="Rigoutsos I."/>
            <person name="Sano M."/>
            <person name="Sasaki A."/>
            <person name="Sasakura Y."/>
            <person name="Shoguchi E."/>
            <person name="Shin-i T."/>
            <person name="Spagnuolo A."/>
            <person name="Stainier D."/>
            <person name="Suzuki M.M."/>
            <person name="Tassy O."/>
            <person name="Takatori N."/>
            <person name="Tokuoka M."/>
            <person name="Yagi K."/>
            <person name="Yoshizaki F."/>
            <person name="Wada S."/>
            <person name="Zhang C."/>
            <person name="Hyatt P.D."/>
            <person name="Larimer F."/>
            <person name="Detter C."/>
            <person name="Doggett N."/>
            <person name="Glavina T."/>
            <person name="Hawkins T."/>
            <person name="Richardson P."/>
            <person name="Lucas S."/>
            <person name="Kohara Y."/>
            <person name="Levine M."/>
            <person name="Satoh N."/>
            <person name="Rokhsar D.S."/>
        </authorList>
    </citation>
    <scope>NUCLEOTIDE SEQUENCE [LARGE SCALE GENOMIC DNA]</scope>
</reference>
<feature type="compositionally biased region" description="Pro residues" evidence="1">
    <location>
        <begin position="166"/>
        <end position="177"/>
    </location>
</feature>
<reference evidence="2" key="4">
    <citation type="submission" date="2025-09" db="UniProtKB">
        <authorList>
            <consortium name="Ensembl"/>
        </authorList>
    </citation>
    <scope>IDENTIFICATION</scope>
</reference>
<feature type="compositionally biased region" description="Polar residues" evidence="1">
    <location>
        <begin position="131"/>
        <end position="153"/>
    </location>
</feature>
<reference evidence="2" key="3">
    <citation type="submission" date="2025-08" db="UniProtKB">
        <authorList>
            <consortium name="Ensembl"/>
        </authorList>
    </citation>
    <scope>IDENTIFICATION</scope>
</reference>
<accession>F6VTI7</accession>